<feature type="domain" description="BRCT" evidence="2">
    <location>
        <begin position="1"/>
        <end position="97"/>
    </location>
</feature>
<gene>
    <name evidence="3" type="ORF">CCHLO57077_00011282</name>
</gene>
<organism evidence="3 4">
    <name type="scientific">Clonostachys chloroleuca</name>
    <dbReference type="NCBI Taxonomy" id="1926264"/>
    <lineage>
        <taxon>Eukaryota</taxon>
        <taxon>Fungi</taxon>
        <taxon>Dikarya</taxon>
        <taxon>Ascomycota</taxon>
        <taxon>Pezizomycotina</taxon>
        <taxon>Sordariomycetes</taxon>
        <taxon>Hypocreomycetidae</taxon>
        <taxon>Hypocreales</taxon>
        <taxon>Bionectriaceae</taxon>
        <taxon>Clonostachys</taxon>
    </lineage>
</organism>
<dbReference type="InterPro" id="IPR036420">
    <property type="entry name" value="BRCT_dom_sf"/>
</dbReference>
<evidence type="ECO:0000256" key="1">
    <source>
        <dbReference type="SAM" id="MobiDB-lite"/>
    </source>
</evidence>
<feature type="compositionally biased region" description="Basic and acidic residues" evidence="1">
    <location>
        <begin position="347"/>
        <end position="359"/>
    </location>
</feature>
<proteinExistence type="predicted"/>
<protein>
    <recommendedName>
        <fullName evidence="2">BRCT domain-containing protein</fullName>
    </recommendedName>
</protein>
<evidence type="ECO:0000259" key="2">
    <source>
        <dbReference type="PROSITE" id="PS50172"/>
    </source>
</evidence>
<sequence>MPRQIFKKCVIAVAGPLPGQLTAENLAQWTRLRKGIFSNDFDEFVTHLLCTREQFNKRVPRVQQALKRGKRFHLVHYDWFEFSAVQEKKQPENEYSMRVLLAKQKAREREERRIEKGIQNEEKFVNTNLFHIYTDREFFSYQIDITRDDTGLGELGQRYTMCLWESDAKPHLYQFTAKFLKRKGDGQPTYYRPSPCAGKWREEMNHFMAFFQKKTGVDWEDRVIMQKTTNIEYFQYTPPAGGKPVGRRLRHSHEYCLQINAELRGLPWPPKEEKPEGMMDMTQAGDILAIPGGSDEWEPETSVEVRNDSLDDENMDTSEDEAPSSTQDTPDDKKCEDEMTNDDSDKDTDMETETPRQSEMEDDEMEDQPLTSSSDDSTEGSTSQLVGDGHTTPTSLASDDASCSSMDTGAMVPDEIHDPRFYEAVRQALKFPVPS</sequence>
<dbReference type="PROSITE" id="PS50172">
    <property type="entry name" value="BRCT"/>
    <property type="match status" value="1"/>
</dbReference>
<feature type="compositionally biased region" description="Polar residues" evidence="1">
    <location>
        <begin position="391"/>
        <end position="407"/>
    </location>
</feature>
<feature type="region of interest" description="Disordered" evidence="1">
    <location>
        <begin position="308"/>
        <end position="414"/>
    </location>
</feature>
<evidence type="ECO:0000313" key="3">
    <source>
        <dbReference type="EMBL" id="CAI6092282.1"/>
    </source>
</evidence>
<dbReference type="InterPro" id="IPR001357">
    <property type="entry name" value="BRCT_dom"/>
</dbReference>
<evidence type="ECO:0000313" key="4">
    <source>
        <dbReference type="Proteomes" id="UP001160390"/>
    </source>
</evidence>
<comment type="caution">
    <text evidence="3">The sequence shown here is derived from an EMBL/GenBank/DDBJ whole genome shotgun (WGS) entry which is preliminary data.</text>
</comment>
<dbReference type="AlphaFoldDB" id="A0AA35Q5C4"/>
<keyword evidence="4" id="KW-1185">Reference proteome</keyword>
<feature type="compositionally biased region" description="Low complexity" evidence="1">
    <location>
        <begin position="371"/>
        <end position="383"/>
    </location>
</feature>
<dbReference type="CDD" id="cd00027">
    <property type="entry name" value="BRCT"/>
    <property type="match status" value="1"/>
</dbReference>
<accession>A0AA35Q5C4</accession>
<name>A0AA35Q5C4_9HYPO</name>
<reference evidence="3" key="1">
    <citation type="submission" date="2023-01" db="EMBL/GenBank/DDBJ databases">
        <authorList>
            <person name="Piombo E."/>
        </authorList>
    </citation>
    <scope>NUCLEOTIDE SEQUENCE</scope>
</reference>
<dbReference type="SUPFAM" id="SSF52113">
    <property type="entry name" value="BRCT domain"/>
    <property type="match status" value="1"/>
</dbReference>
<feature type="compositionally biased region" description="Acidic residues" evidence="1">
    <location>
        <begin position="310"/>
        <end position="322"/>
    </location>
</feature>
<dbReference type="EMBL" id="CABFNP030001198">
    <property type="protein sequence ID" value="CAI6092282.1"/>
    <property type="molecule type" value="Genomic_DNA"/>
</dbReference>
<dbReference type="Proteomes" id="UP001160390">
    <property type="component" value="Unassembled WGS sequence"/>
</dbReference>
<dbReference type="Gene3D" id="3.40.50.10190">
    <property type="entry name" value="BRCT domain"/>
    <property type="match status" value="1"/>
</dbReference>